<dbReference type="Gene3D" id="1.20.120.1220">
    <property type="match status" value="1"/>
</dbReference>
<dbReference type="InterPro" id="IPR014032">
    <property type="entry name" value="Peptidase_A24A_bac"/>
</dbReference>
<evidence type="ECO:0000256" key="4">
    <source>
        <dbReference type="ARBA" id="ARBA00022519"/>
    </source>
</evidence>
<evidence type="ECO:0000256" key="9">
    <source>
        <dbReference type="RuleBase" id="RU003794"/>
    </source>
</evidence>
<dbReference type="RefSeq" id="WP_011831667.1">
    <property type="nucleotide sequence ID" value="NC_008826.1"/>
</dbReference>
<evidence type="ECO:0000256" key="5">
    <source>
        <dbReference type="ARBA" id="ARBA00022692"/>
    </source>
</evidence>
<evidence type="ECO:0000313" key="13">
    <source>
        <dbReference type="EMBL" id="ABM97079.1"/>
    </source>
</evidence>
<evidence type="ECO:0000256" key="10">
    <source>
        <dbReference type="SAM" id="Phobius"/>
    </source>
</evidence>
<dbReference type="Pfam" id="PF01478">
    <property type="entry name" value="Peptidase_A24"/>
    <property type="match status" value="1"/>
</dbReference>
<proteinExistence type="inferred from homology"/>
<feature type="transmembrane region" description="Helical" evidence="10">
    <location>
        <begin position="12"/>
        <end position="34"/>
    </location>
</feature>
<dbReference type="EC" id="3.4.23.43" evidence="9"/>
<sequence>MPSLFHLIDSRWLLSPWALGAAGLLVGMALSVMARLLPRVLEMRWLGEAAVQLSDPDALRAHAGLDPAAAARLSQSADGVRQAIESQDISVSASCATCGHRFSWLERAPVVGWLLHRGRCGRCAASRPVRGPILEAATGMLFAALAWRLGAQPATLLWCAFAAALVVLAAIDLETQLLPDAITLPLLWAGLAASALGATIPPADALLGAVAGYLSLWSVYWAFRLATGQEGIGYGDFKLLAALGVWLGWQMILPIIVIAALFGALAALAIRLAGRSVGGLRIPFGPFLVAGALLVLFAGPGQIIIAVVGRA</sequence>
<feature type="transmembrane region" description="Helical" evidence="10">
    <location>
        <begin position="181"/>
        <end position="200"/>
    </location>
</feature>
<keyword evidence="7 10" id="KW-0472">Membrane</keyword>
<gene>
    <name evidence="13" type="ordered locus">Mpe_B0304</name>
</gene>
<keyword evidence="5 9" id="KW-0812">Transmembrane</keyword>
<keyword evidence="4" id="KW-0997">Cell inner membrane</keyword>
<dbReference type="eggNOG" id="COG1989">
    <property type="taxonomic scope" value="Bacteria"/>
</dbReference>
<keyword evidence="6 10" id="KW-1133">Transmembrane helix</keyword>
<organism evidence="13 14">
    <name type="scientific">Methylibium petroleiphilum (strain ATCC BAA-1232 / LMG 22953 / PM1)</name>
    <dbReference type="NCBI Taxonomy" id="420662"/>
    <lineage>
        <taxon>Bacteria</taxon>
        <taxon>Pseudomonadati</taxon>
        <taxon>Pseudomonadota</taxon>
        <taxon>Betaproteobacteria</taxon>
        <taxon>Burkholderiales</taxon>
        <taxon>Sphaerotilaceae</taxon>
        <taxon>Methylibium</taxon>
    </lineage>
</organism>
<keyword evidence="14" id="KW-1185">Reference proteome</keyword>
<dbReference type="HOGENOM" id="CLU_057101_0_0_4"/>
<evidence type="ECO:0000256" key="8">
    <source>
        <dbReference type="RuleBase" id="RU003793"/>
    </source>
</evidence>
<comment type="function">
    <text evidence="9">Plays an essential role in type IV pili and type II pseudopili formation by proteolytically removing the leader sequence from substrate proteins and subsequently monomethylating the alpha-amino group of the newly exposed N-terminal phenylalanine.</text>
</comment>
<dbReference type="EMBL" id="CP000556">
    <property type="protein sequence ID" value="ABM97079.1"/>
    <property type="molecule type" value="Genomic_DNA"/>
</dbReference>
<dbReference type="PANTHER" id="PTHR30487:SF0">
    <property type="entry name" value="PREPILIN LEADER PEPTIDASE_N-METHYLTRANSFERASE-RELATED"/>
    <property type="match status" value="1"/>
</dbReference>
<reference evidence="13 14" key="1">
    <citation type="journal article" date="2007" name="J. Bacteriol.">
        <title>Whole-genome analysis of the methyl tert-butyl ether-degrading beta-proteobacterium Methylibium petroleiphilum PM1.</title>
        <authorList>
            <person name="Kane S.R."/>
            <person name="Chakicherla A.Y."/>
            <person name="Chain P.S.G."/>
            <person name="Schmidt R."/>
            <person name="Shin M.W."/>
            <person name="Legler T.C."/>
            <person name="Scow K.M."/>
            <person name="Larimer F.W."/>
            <person name="Lucas S.M."/>
            <person name="Richardson P.M."/>
            <person name="Hristova K.R."/>
        </authorList>
    </citation>
    <scope>NUCLEOTIDE SEQUENCE [LARGE SCALE GENOMIC DNA]</scope>
    <source>
        <strain evidence="14">ATCC BAA-1232 / LMG 22953 / PM1</strain>
        <plasmid evidence="13 14">RPME01</plasmid>
    </source>
</reference>
<evidence type="ECO:0000256" key="6">
    <source>
        <dbReference type="ARBA" id="ARBA00022989"/>
    </source>
</evidence>
<comment type="subcellular location">
    <subcellularLocation>
        <location evidence="1">Cell inner membrane</location>
        <topology evidence="1">Multi-pass membrane protein</topology>
    </subcellularLocation>
    <subcellularLocation>
        <location evidence="9">Cell membrane</location>
        <topology evidence="9">Multi-pass membrane protein</topology>
    </subcellularLocation>
</comment>
<dbReference type="KEGG" id="mpt:Mpe_B0304"/>
<evidence type="ECO:0000256" key="7">
    <source>
        <dbReference type="ARBA" id="ARBA00023136"/>
    </source>
</evidence>
<dbReference type="GO" id="GO:0032259">
    <property type="term" value="P:methylation"/>
    <property type="evidence" value="ECO:0007669"/>
    <property type="project" value="UniProtKB-KW"/>
</dbReference>
<feature type="transmembrane region" description="Helical" evidence="10">
    <location>
        <begin position="239"/>
        <end position="272"/>
    </location>
</feature>
<evidence type="ECO:0000256" key="1">
    <source>
        <dbReference type="ARBA" id="ARBA00004429"/>
    </source>
</evidence>
<accession>A2SNE0</accession>
<dbReference type="Pfam" id="PF06750">
    <property type="entry name" value="A24_N_bact"/>
    <property type="match status" value="1"/>
</dbReference>
<evidence type="ECO:0000256" key="2">
    <source>
        <dbReference type="ARBA" id="ARBA00005801"/>
    </source>
</evidence>
<dbReference type="GO" id="GO:0004190">
    <property type="term" value="F:aspartic-type endopeptidase activity"/>
    <property type="evidence" value="ECO:0007669"/>
    <property type="project" value="UniProtKB-EC"/>
</dbReference>
<comment type="catalytic activity">
    <reaction evidence="9">
        <text>Typically cleaves a -Gly-|-Phe- bond to release an N-terminal, basic peptide of 5-8 residues from type IV prepilin, and then N-methylates the new N-terminal amino group, the methyl donor being S-adenosyl-L-methionine.</text>
        <dbReference type="EC" id="3.4.23.43"/>
    </reaction>
</comment>
<dbReference type="PANTHER" id="PTHR30487">
    <property type="entry name" value="TYPE 4 PREPILIN-LIKE PROTEINS LEADER PEPTIDE-PROCESSING ENZYME"/>
    <property type="match status" value="1"/>
</dbReference>
<dbReference type="InterPro" id="IPR010627">
    <property type="entry name" value="Prepilin_pept_A24_N"/>
</dbReference>
<keyword evidence="9" id="KW-0645">Protease</keyword>
<evidence type="ECO:0000259" key="11">
    <source>
        <dbReference type="Pfam" id="PF01478"/>
    </source>
</evidence>
<dbReference type="InterPro" id="IPR000045">
    <property type="entry name" value="Prepilin_IV_endopep_pep"/>
</dbReference>
<feature type="transmembrane region" description="Helical" evidence="10">
    <location>
        <begin position="155"/>
        <end position="174"/>
    </location>
</feature>
<feature type="domain" description="Prepilin type IV endopeptidase peptidase" evidence="11">
    <location>
        <begin position="159"/>
        <end position="267"/>
    </location>
</feature>
<dbReference type="InterPro" id="IPR050882">
    <property type="entry name" value="Prepilin_peptidase/N-MTase"/>
</dbReference>
<evidence type="ECO:0000259" key="12">
    <source>
        <dbReference type="Pfam" id="PF06750"/>
    </source>
</evidence>
<keyword evidence="13" id="KW-0614">Plasmid</keyword>
<evidence type="ECO:0000256" key="3">
    <source>
        <dbReference type="ARBA" id="ARBA00022475"/>
    </source>
</evidence>
<comment type="similarity">
    <text evidence="2 8">Belongs to the peptidase A24 family.</text>
</comment>
<feature type="domain" description="Prepilin peptidase A24 N-terminal" evidence="12">
    <location>
        <begin position="23"/>
        <end position="148"/>
    </location>
</feature>
<dbReference type="GO" id="GO:0006465">
    <property type="term" value="P:signal peptide processing"/>
    <property type="evidence" value="ECO:0007669"/>
    <property type="project" value="TreeGrafter"/>
</dbReference>
<keyword evidence="9" id="KW-0489">Methyltransferase</keyword>
<dbReference type="EC" id="2.1.1.-" evidence="9"/>
<feature type="transmembrane region" description="Helical" evidence="10">
    <location>
        <begin position="206"/>
        <end position="227"/>
    </location>
</feature>
<protein>
    <recommendedName>
        <fullName evidence="9">Prepilin leader peptidase/N-methyltransferase</fullName>
        <ecNumber evidence="9">2.1.1.-</ecNumber>
        <ecNumber evidence="9">3.4.23.43</ecNumber>
    </recommendedName>
</protein>
<evidence type="ECO:0000313" key="14">
    <source>
        <dbReference type="Proteomes" id="UP000000366"/>
    </source>
</evidence>
<keyword evidence="9 13" id="KW-0378">Hydrolase</keyword>
<dbReference type="GO" id="GO:0008168">
    <property type="term" value="F:methyltransferase activity"/>
    <property type="evidence" value="ECO:0007669"/>
    <property type="project" value="UniProtKB-KW"/>
</dbReference>
<keyword evidence="9" id="KW-0808">Transferase</keyword>
<dbReference type="Proteomes" id="UP000000366">
    <property type="component" value="Plasmid RPME01"/>
</dbReference>
<dbReference type="PRINTS" id="PR00864">
    <property type="entry name" value="PREPILNPTASE"/>
</dbReference>
<geneLocation type="plasmid" evidence="13 14">
    <name>RPME01</name>
</geneLocation>
<keyword evidence="9" id="KW-0511">Multifunctional enzyme</keyword>
<name>A2SNE0_METPP</name>
<keyword evidence="3" id="KW-1003">Cell membrane</keyword>
<dbReference type="AlphaFoldDB" id="A2SNE0"/>
<dbReference type="GO" id="GO:0005886">
    <property type="term" value="C:plasma membrane"/>
    <property type="evidence" value="ECO:0007669"/>
    <property type="project" value="UniProtKB-SubCell"/>
</dbReference>
<feature type="transmembrane region" description="Helical" evidence="10">
    <location>
        <begin position="284"/>
        <end position="308"/>
    </location>
</feature>